<dbReference type="GO" id="GO:0006406">
    <property type="term" value="P:mRNA export from nucleus"/>
    <property type="evidence" value="ECO:0007669"/>
    <property type="project" value="TreeGrafter"/>
</dbReference>
<dbReference type="GO" id="GO:0031965">
    <property type="term" value="C:nuclear membrane"/>
    <property type="evidence" value="ECO:0007669"/>
    <property type="project" value="UniProtKB-SubCell"/>
</dbReference>
<organism evidence="9 10">
    <name type="scientific">Clonostachys rhizophaga</name>
    <dbReference type="NCBI Taxonomy" id="160324"/>
    <lineage>
        <taxon>Eukaryota</taxon>
        <taxon>Fungi</taxon>
        <taxon>Dikarya</taxon>
        <taxon>Ascomycota</taxon>
        <taxon>Pezizomycotina</taxon>
        <taxon>Sordariomycetes</taxon>
        <taxon>Hypocreomycetidae</taxon>
        <taxon>Hypocreales</taxon>
        <taxon>Bionectriaceae</taxon>
        <taxon>Clonostachys</taxon>
    </lineage>
</organism>
<dbReference type="Gene3D" id="1.20.190.50">
    <property type="match status" value="1"/>
</dbReference>
<dbReference type="Pfam" id="PF04121">
    <property type="entry name" value="Nup84_Nup100"/>
    <property type="match status" value="1"/>
</dbReference>
<evidence type="ECO:0000256" key="3">
    <source>
        <dbReference type="ARBA" id="ARBA00022927"/>
    </source>
</evidence>
<name>A0A9N9V9R9_9HYPO</name>
<evidence type="ECO:0000313" key="9">
    <source>
        <dbReference type="EMBL" id="CAH0019367.1"/>
    </source>
</evidence>
<keyword evidence="4 7" id="KW-0811">Translocation</keyword>
<accession>A0A9N9V9R9</accession>
<keyword evidence="7" id="KW-0472">Membrane</keyword>
<proteinExistence type="inferred from homology"/>
<comment type="subunit">
    <text evidence="7">Part of the nuclear pore complex (NPC).</text>
</comment>
<dbReference type="GO" id="GO:0006606">
    <property type="term" value="P:protein import into nucleus"/>
    <property type="evidence" value="ECO:0007669"/>
    <property type="project" value="TreeGrafter"/>
</dbReference>
<comment type="subcellular location">
    <subcellularLocation>
        <location evidence="7">Nucleus</location>
        <location evidence="7">Nuclear pore complex</location>
    </subcellularLocation>
    <subcellularLocation>
        <location evidence="7">Nucleus membrane</location>
    </subcellularLocation>
</comment>
<keyword evidence="5 7" id="KW-0906">Nuclear pore complex</keyword>
<evidence type="ECO:0000256" key="7">
    <source>
        <dbReference type="RuleBase" id="RU365072"/>
    </source>
</evidence>
<dbReference type="GO" id="GO:0000973">
    <property type="term" value="P:post-transcriptional tethering of RNA polymerase II gene DNA at nuclear periphery"/>
    <property type="evidence" value="ECO:0007669"/>
    <property type="project" value="TreeGrafter"/>
</dbReference>
<evidence type="ECO:0000256" key="6">
    <source>
        <dbReference type="ARBA" id="ARBA00023242"/>
    </source>
</evidence>
<reference evidence="9" key="1">
    <citation type="submission" date="2021-10" db="EMBL/GenBank/DDBJ databases">
        <authorList>
            <person name="Piombo E."/>
        </authorList>
    </citation>
    <scope>NUCLEOTIDE SEQUENCE</scope>
</reference>
<dbReference type="Gene3D" id="1.10.3450.20">
    <property type="match status" value="1"/>
</dbReference>
<protein>
    <recommendedName>
        <fullName evidence="7">Nuclear pore complex protein</fullName>
    </recommendedName>
</protein>
<keyword evidence="3" id="KW-0653">Protein transport</keyword>
<evidence type="ECO:0000256" key="8">
    <source>
        <dbReference type="SAM" id="MobiDB-lite"/>
    </source>
</evidence>
<feature type="region of interest" description="Disordered" evidence="8">
    <location>
        <begin position="237"/>
        <end position="256"/>
    </location>
</feature>
<evidence type="ECO:0000256" key="4">
    <source>
        <dbReference type="ARBA" id="ARBA00023010"/>
    </source>
</evidence>
<dbReference type="OrthoDB" id="3098at2759"/>
<evidence type="ECO:0000256" key="1">
    <source>
        <dbReference type="ARBA" id="ARBA00022448"/>
    </source>
</evidence>
<sequence length="938" mass="106616">MDLDIPLAPPVEKLEDEEEGVAQIELGIEFEQFANSLDDCLSPHLSETERRDKLLDIPRKYYENATKRLEQLEKTKLRRPNDDVDMDTDDLGVQGLSLDEEKEIAQLEREVQTWDLLRRVLPLRHPSSESKEQLSRFQKLGDRPSKNLSLDHFFQVDPVAAERRAVLQWLQNNAASGPDIDELSRELQQNADRGDIISHGWLHTRSAIKMKKSLTGWPHLLDRQSADINKSHITSTGAPLVTQLDPDAPSRQGRKLQPQDEYFERAIWLGCFEHLRRGSSLDKIREWCQERTELWRAVSTSALLLPTDQDTVEAEADPLSLALWRRMCYSLARQGGSDDYERAVYGLLSGDISSVEKVATKWDDYLFAHYNALLRTQIDTFLLSQCDSGAVSSLTTTFPSFDAIQFHGDAEGVARRLVRSIETQSPTLRYEAFEPNKALQASIVAKDVDEYLFQQGESLGITPEYDNPSAVVRIARSQPQRQAAKFFGLNDFDGLRIVGHVYVLVTLLDRLDRQIEGALSKPVNQERRFAQESIIALYTDLLRRAKLHELIPLYCSILDQPRSYRVLSQNLIHIRDYEQRLTQLKLIKKATIDVIEFVTSQANTRYQTLMAINAHTFEAKDNFKILAEDSPSARLGRGVKADFFGDDDKLVENQHEEMIRALEWLLMVDETWALVFSFGVNVYKYFLKHMHLLAARRLMERVPFHEIMQGTGLDDDDGAMDRITFWSDQLKEKNITSVAPEKVMADARNFRELESLVRALDSLETIGSLVEISAEYVTSVILHRVDDANQSSIPPNNREYWGNFAAAARTVKESMEPLLKNWLLAGIQSGDGELNNLREVYLPETVLAYVSALHIAGTSLSRDWLLECMQLAAVVAERDSDLEGTFVKAKRVKELLEAFAACSKALAITTGDKRAASQGSKKLREMGWSRDLWSVKSS</sequence>
<dbReference type="InterPro" id="IPR007252">
    <property type="entry name" value="Nup84/Nup107"/>
</dbReference>
<keyword evidence="6 7" id="KW-0539">Nucleus</keyword>
<keyword evidence="1 7" id="KW-0813">Transport</keyword>
<comment type="function">
    <text evidence="7">Functions as a component of the nuclear pore complex (NPC).</text>
</comment>
<evidence type="ECO:0000256" key="5">
    <source>
        <dbReference type="ARBA" id="ARBA00023132"/>
    </source>
</evidence>
<dbReference type="PANTHER" id="PTHR13003">
    <property type="entry name" value="NUP107-RELATED"/>
    <property type="match status" value="1"/>
</dbReference>
<dbReference type="GO" id="GO:0017056">
    <property type="term" value="F:structural constituent of nuclear pore"/>
    <property type="evidence" value="ECO:0007669"/>
    <property type="project" value="UniProtKB-UniRule"/>
</dbReference>
<keyword evidence="2" id="KW-0509">mRNA transport</keyword>
<evidence type="ECO:0000313" key="10">
    <source>
        <dbReference type="Proteomes" id="UP000696573"/>
    </source>
</evidence>
<comment type="similarity">
    <text evidence="7">Belongs to the nucleoporin Nup84/Nup107 family.</text>
</comment>
<dbReference type="Proteomes" id="UP000696573">
    <property type="component" value="Unassembled WGS sequence"/>
</dbReference>
<dbReference type="GO" id="GO:0031080">
    <property type="term" value="C:nuclear pore outer ring"/>
    <property type="evidence" value="ECO:0007669"/>
    <property type="project" value="TreeGrafter"/>
</dbReference>
<keyword evidence="10" id="KW-1185">Reference proteome</keyword>
<dbReference type="AlphaFoldDB" id="A0A9N9V9R9"/>
<evidence type="ECO:0000256" key="2">
    <source>
        <dbReference type="ARBA" id="ARBA00022816"/>
    </source>
</evidence>
<comment type="caution">
    <text evidence="9">The sequence shown here is derived from an EMBL/GenBank/DDBJ whole genome shotgun (WGS) entry which is preliminary data.</text>
</comment>
<dbReference type="PANTHER" id="PTHR13003:SF2">
    <property type="entry name" value="NUCLEAR PORE COMPLEX PROTEIN NUP107"/>
    <property type="match status" value="1"/>
</dbReference>
<dbReference type="EMBL" id="CABFNQ020000555">
    <property type="protein sequence ID" value="CAH0019367.1"/>
    <property type="molecule type" value="Genomic_DNA"/>
</dbReference>
<gene>
    <name evidence="9" type="ORF">CRHIZ90672A_00010082</name>
</gene>